<dbReference type="GO" id="GO:0016285">
    <property type="term" value="F:alanyl aminopeptidase activity"/>
    <property type="evidence" value="ECO:0007669"/>
    <property type="project" value="UniProtKB-EC"/>
</dbReference>
<dbReference type="GO" id="GO:0005737">
    <property type="term" value="C:cytoplasm"/>
    <property type="evidence" value="ECO:0007669"/>
    <property type="project" value="TreeGrafter"/>
</dbReference>
<feature type="chain" id="PRO_5002660374" description="Aminopeptidase N" evidence="12">
    <location>
        <begin position="20"/>
        <end position="688"/>
    </location>
</feature>
<dbReference type="Gene3D" id="2.60.40.1730">
    <property type="entry name" value="tricorn interacting facor f3 domain"/>
    <property type="match status" value="1"/>
</dbReference>
<name>A3U9G5_CROAH</name>
<dbReference type="GO" id="GO:0008270">
    <property type="term" value="F:zinc ion binding"/>
    <property type="evidence" value="ECO:0007669"/>
    <property type="project" value="InterPro"/>
</dbReference>
<dbReference type="PANTHER" id="PTHR11533">
    <property type="entry name" value="PROTEASE M1 ZINC METALLOPROTEASE"/>
    <property type="match status" value="1"/>
</dbReference>
<dbReference type="SUPFAM" id="SSF55486">
    <property type="entry name" value="Metalloproteases ('zincins'), catalytic domain"/>
    <property type="match status" value="1"/>
</dbReference>
<dbReference type="PRINTS" id="PR00756">
    <property type="entry name" value="ALADIPTASE"/>
</dbReference>
<keyword evidence="7" id="KW-0645">Protease</keyword>
<gene>
    <name evidence="15" type="ordered locus">CA2559_10463</name>
</gene>
<dbReference type="InterPro" id="IPR027268">
    <property type="entry name" value="Peptidase_M4/M1_CTD_sf"/>
</dbReference>
<dbReference type="HOGENOM" id="CLU_394736_0_0_10"/>
<evidence type="ECO:0000256" key="12">
    <source>
        <dbReference type="SAM" id="SignalP"/>
    </source>
</evidence>
<evidence type="ECO:0000256" key="8">
    <source>
        <dbReference type="ARBA" id="ARBA00022723"/>
    </source>
</evidence>
<evidence type="ECO:0000256" key="7">
    <source>
        <dbReference type="ARBA" id="ARBA00022670"/>
    </source>
</evidence>
<feature type="domain" description="Aminopeptidase N-like N-terminal" evidence="14">
    <location>
        <begin position="31"/>
        <end position="188"/>
    </location>
</feature>
<dbReference type="GO" id="GO:0070006">
    <property type="term" value="F:metalloaminopeptidase activity"/>
    <property type="evidence" value="ECO:0007669"/>
    <property type="project" value="TreeGrafter"/>
</dbReference>
<evidence type="ECO:0000256" key="10">
    <source>
        <dbReference type="ARBA" id="ARBA00022833"/>
    </source>
</evidence>
<dbReference type="EC" id="3.4.11.2" evidence="4"/>
<dbReference type="GO" id="GO:0006508">
    <property type="term" value="P:proteolysis"/>
    <property type="evidence" value="ECO:0007669"/>
    <property type="project" value="UniProtKB-KW"/>
</dbReference>
<sequence length="688" mass="79599">MKYLLFIFFCSILQWPLLAQTQDVKRIAAEIELLPESKSIKSKVEVIVDILQQTNELYLDSKIETIESVVSGNDTLQFITDNGKLIIRGDFKPSEYSFNITYTTSPKQTLYFVNDLNEHQVFTQGQGKYTSHWLPSIDDMTDKIEFDLTITAPQHLNVMASGVLDSVSSTKTKKTWYYDMKQPMSSYLVALAAGHYDHKSLTSASGIPIQLYFEPKDTEEFEATYRHTSTIFNFLESEIGVPYPWQNYKQVYVKDFLYAGMENTSLTIFSDAFVTDDIGFIDRNYVNVNAHELAHQWFGDLVTEKSSAHHWLHEGFATYYALLAEREIFGEDYYYWKLYESAERLKELSDSGKGEALTNPKASSLTFYEKGAWALHMLREDVGDLAFKIGVKHYLNTYAYKNVTVDDFLAAIEEASGKELSTFKANWLEQSAFKAEAALNSLKASEFMQHYFKISALRETPIEDKADLFFKELSAPKVNTYIGQEIVYQLANEPHKEALSLMRMAFNTNNHLIRQAIVANVKEIPKALQSEFESLLQDNSYQTKELALYALWSQFPNKRVTYLEQLKGIKGFSDHNVELLWLTLNLATQNYEPTNKSETFQKLTTYTNTKYSYQIRELAFNYLYQIEAFSDESLMNLVDATTHHVWRFKKFSRELLKELIKKPDYKKRLLQLKATFTKEENAFLDTIL</sequence>
<dbReference type="PANTHER" id="PTHR11533:SF174">
    <property type="entry name" value="PUROMYCIN-SENSITIVE AMINOPEPTIDASE-RELATED"/>
    <property type="match status" value="1"/>
</dbReference>
<evidence type="ECO:0000259" key="14">
    <source>
        <dbReference type="Pfam" id="PF17900"/>
    </source>
</evidence>
<dbReference type="InterPro" id="IPR050344">
    <property type="entry name" value="Peptidase_M1_aminopeptidases"/>
</dbReference>
<comment type="catalytic activity">
    <reaction evidence="1">
        <text>Release of an N-terminal amino acid, Xaa-|-Yaa- from a peptide, amide or arylamide. Xaa is preferably Ala, but may be most amino acids including Pro (slow action). When a terminal hydrophobic residue is followed by a prolyl residue, the two may be released as an intact Xaa-Pro dipeptide.</text>
        <dbReference type="EC" id="3.4.11.2"/>
    </reaction>
</comment>
<evidence type="ECO:0000256" key="4">
    <source>
        <dbReference type="ARBA" id="ARBA00012564"/>
    </source>
</evidence>
<evidence type="ECO:0000313" key="16">
    <source>
        <dbReference type="Proteomes" id="UP000002297"/>
    </source>
</evidence>
<proteinExistence type="inferred from homology"/>
<keyword evidence="16" id="KW-1185">Reference proteome</keyword>
<evidence type="ECO:0000256" key="6">
    <source>
        <dbReference type="ARBA" id="ARBA00022438"/>
    </source>
</evidence>
<dbReference type="InterPro" id="IPR001930">
    <property type="entry name" value="Peptidase_M1"/>
</dbReference>
<dbReference type="Pfam" id="PF01433">
    <property type="entry name" value="Peptidase_M1"/>
    <property type="match status" value="1"/>
</dbReference>
<dbReference type="GO" id="GO:0016020">
    <property type="term" value="C:membrane"/>
    <property type="evidence" value="ECO:0007669"/>
    <property type="project" value="TreeGrafter"/>
</dbReference>
<accession>A3U9G5</accession>
<evidence type="ECO:0000256" key="3">
    <source>
        <dbReference type="ARBA" id="ARBA00010136"/>
    </source>
</evidence>
<organism evidence="15 16">
    <name type="scientific">Croceibacter atlanticus (strain ATCC BAA-628 / JCM 21780 / CIP 108009 / IAM 15332 / KCTC 12090 / HTCC2559)</name>
    <dbReference type="NCBI Taxonomy" id="216432"/>
    <lineage>
        <taxon>Bacteria</taxon>
        <taxon>Pseudomonadati</taxon>
        <taxon>Bacteroidota</taxon>
        <taxon>Flavobacteriia</taxon>
        <taxon>Flavobacteriales</taxon>
        <taxon>Flavobacteriaceae</taxon>
        <taxon>Croceibacter</taxon>
    </lineage>
</organism>
<dbReference type="OrthoDB" id="100605at2"/>
<dbReference type="STRING" id="216432.CA2559_10463"/>
<dbReference type="KEGG" id="cat:CA2559_10463"/>
<dbReference type="GO" id="GO:0005615">
    <property type="term" value="C:extracellular space"/>
    <property type="evidence" value="ECO:0007669"/>
    <property type="project" value="TreeGrafter"/>
</dbReference>
<dbReference type="SUPFAM" id="SSF63737">
    <property type="entry name" value="Leukotriene A4 hydrolase N-terminal domain"/>
    <property type="match status" value="1"/>
</dbReference>
<dbReference type="GeneID" id="89453832"/>
<dbReference type="InterPro" id="IPR014782">
    <property type="entry name" value="Peptidase_M1_dom"/>
</dbReference>
<feature type="domain" description="Peptidase M1 membrane alanine aminopeptidase" evidence="13">
    <location>
        <begin position="226"/>
        <end position="427"/>
    </location>
</feature>
<evidence type="ECO:0000256" key="11">
    <source>
        <dbReference type="ARBA" id="ARBA00023049"/>
    </source>
</evidence>
<protein>
    <recommendedName>
        <fullName evidence="5">Aminopeptidase N</fullName>
        <ecNumber evidence="4">3.4.11.2</ecNumber>
    </recommendedName>
</protein>
<dbReference type="InterPro" id="IPR042097">
    <property type="entry name" value="Aminopeptidase_N-like_N_sf"/>
</dbReference>
<dbReference type="GO" id="GO:0042277">
    <property type="term" value="F:peptide binding"/>
    <property type="evidence" value="ECO:0007669"/>
    <property type="project" value="TreeGrafter"/>
</dbReference>
<keyword evidence="6 15" id="KW-0031">Aminopeptidase</keyword>
<reference evidence="15 16" key="1">
    <citation type="journal article" date="2010" name="J. Bacteriol.">
        <title>The complete genome sequence of Croceibacter atlanticus HTCC2559T.</title>
        <authorList>
            <person name="Oh H.M."/>
            <person name="Kang I."/>
            <person name="Ferriera S."/>
            <person name="Giovannoni S.J."/>
            <person name="Cho J.C."/>
        </authorList>
    </citation>
    <scope>NUCLEOTIDE SEQUENCE [LARGE SCALE GENOMIC DNA]</scope>
    <source>
        <strain evidence="16">ATCC BAA-628 / HTCC2559 / KCTC 12090</strain>
    </source>
</reference>
<keyword evidence="10" id="KW-0862">Zinc</keyword>
<comment type="cofactor">
    <cofactor evidence="2">
        <name>Zn(2+)</name>
        <dbReference type="ChEBI" id="CHEBI:29105"/>
    </cofactor>
</comment>
<comment type="similarity">
    <text evidence="3">Belongs to the peptidase M1 family.</text>
</comment>
<evidence type="ECO:0000313" key="15">
    <source>
        <dbReference type="EMBL" id="EAP86451.1"/>
    </source>
</evidence>
<dbReference type="eggNOG" id="COG0308">
    <property type="taxonomic scope" value="Bacteria"/>
</dbReference>
<dbReference type="EMBL" id="CP002046">
    <property type="protein sequence ID" value="EAP86451.1"/>
    <property type="molecule type" value="Genomic_DNA"/>
</dbReference>
<keyword evidence="11" id="KW-0482">Metalloprotease</keyword>
<dbReference type="GO" id="GO:0043171">
    <property type="term" value="P:peptide catabolic process"/>
    <property type="evidence" value="ECO:0007669"/>
    <property type="project" value="TreeGrafter"/>
</dbReference>
<evidence type="ECO:0000259" key="13">
    <source>
        <dbReference type="Pfam" id="PF01433"/>
    </source>
</evidence>
<dbReference type="Gene3D" id="1.10.390.10">
    <property type="entry name" value="Neutral Protease Domain 2"/>
    <property type="match status" value="1"/>
</dbReference>
<dbReference type="InterPro" id="IPR045357">
    <property type="entry name" value="Aminopeptidase_N-like_N"/>
</dbReference>
<dbReference type="RefSeq" id="WP_013187836.1">
    <property type="nucleotide sequence ID" value="NC_014230.1"/>
</dbReference>
<keyword evidence="12" id="KW-0732">Signal</keyword>
<evidence type="ECO:0000256" key="2">
    <source>
        <dbReference type="ARBA" id="ARBA00001947"/>
    </source>
</evidence>
<dbReference type="AlphaFoldDB" id="A3U9G5"/>
<dbReference type="CDD" id="cd09603">
    <property type="entry name" value="M1_APN_like"/>
    <property type="match status" value="1"/>
</dbReference>
<evidence type="ECO:0000256" key="5">
    <source>
        <dbReference type="ARBA" id="ARBA00015611"/>
    </source>
</evidence>
<evidence type="ECO:0000256" key="1">
    <source>
        <dbReference type="ARBA" id="ARBA00000098"/>
    </source>
</evidence>
<dbReference type="Proteomes" id="UP000002297">
    <property type="component" value="Chromosome"/>
</dbReference>
<dbReference type="Pfam" id="PF17900">
    <property type="entry name" value="Peptidase_M1_N"/>
    <property type="match status" value="1"/>
</dbReference>
<keyword evidence="8" id="KW-0479">Metal-binding</keyword>
<keyword evidence="9" id="KW-0378">Hydrolase</keyword>
<evidence type="ECO:0000256" key="9">
    <source>
        <dbReference type="ARBA" id="ARBA00022801"/>
    </source>
</evidence>
<feature type="signal peptide" evidence="12">
    <location>
        <begin position="1"/>
        <end position="19"/>
    </location>
</feature>